<accession>A0ACC2P6T4</accession>
<gene>
    <name evidence="1" type="ORF">QAD02_015087</name>
</gene>
<evidence type="ECO:0000313" key="2">
    <source>
        <dbReference type="Proteomes" id="UP001239111"/>
    </source>
</evidence>
<reference evidence="1" key="1">
    <citation type="submission" date="2023-04" db="EMBL/GenBank/DDBJ databases">
        <title>A chromosome-level genome assembly of the parasitoid wasp Eretmocerus hayati.</title>
        <authorList>
            <person name="Zhong Y."/>
            <person name="Liu S."/>
            <person name="Liu Y."/>
        </authorList>
    </citation>
    <scope>NUCLEOTIDE SEQUENCE</scope>
    <source>
        <strain evidence="1">ZJU_SS_LIU_2023</strain>
    </source>
</reference>
<protein>
    <submittedName>
        <fullName evidence="1">Uncharacterized protein</fullName>
    </submittedName>
</protein>
<organism evidence="1 2">
    <name type="scientific">Eretmocerus hayati</name>
    <dbReference type="NCBI Taxonomy" id="131215"/>
    <lineage>
        <taxon>Eukaryota</taxon>
        <taxon>Metazoa</taxon>
        <taxon>Ecdysozoa</taxon>
        <taxon>Arthropoda</taxon>
        <taxon>Hexapoda</taxon>
        <taxon>Insecta</taxon>
        <taxon>Pterygota</taxon>
        <taxon>Neoptera</taxon>
        <taxon>Endopterygota</taxon>
        <taxon>Hymenoptera</taxon>
        <taxon>Apocrita</taxon>
        <taxon>Proctotrupomorpha</taxon>
        <taxon>Chalcidoidea</taxon>
        <taxon>Aphelinidae</taxon>
        <taxon>Aphelininae</taxon>
        <taxon>Eretmocerus</taxon>
    </lineage>
</organism>
<comment type="caution">
    <text evidence="1">The sequence shown here is derived from an EMBL/GenBank/DDBJ whole genome shotgun (WGS) entry which is preliminary data.</text>
</comment>
<keyword evidence="2" id="KW-1185">Reference proteome</keyword>
<name>A0ACC2P6T4_9HYME</name>
<sequence length="519" mass="60428">MFKLCDTILYISLWLATVFGIIYYAYHKLITFRYWKRKKLPHEDPIVFFGNLLRSSLGLTSIGEDVRKNYMKFRKFPVHGIYMLTNPILMVNDPELIRIILVKDFNRFRDRGLYHNDQVDPLTSNLFFLPGEKWKKLRARLTPTFTSGKLKQMYPLLQEIGNELALSMEQCLKKSDIVEVKDLSARYTTDTIASIAFGFNSNTLNVPDSEFRKYGDMIIKKRPNILFAFGMFSPSVLHMLRVPLIPKPVFRFFIKIFSDAVNYRRKENIIRNDFLNLLIQLVDKGQIEDNTEEEARAEDEIGRISMIEAYAQAFVFFFAGFETSSSTITYALYELALKPEIQDKVYEEIDEVMSSNEGCSYENCLSKLKYLDTIVYETLRMHPTSPFLNRICVQDTELPNINYKVPKGMRIIIPASGIMKDPKYYPDPERFNPERFTDEQVESRSPYTFLSFGQGPRSCIGIRLGMIQTKIALISLLHKYKFSPCEKTTIPIKYSRRSIIQVPGDGIYLRVENRKNSKI</sequence>
<dbReference type="EMBL" id="CM056742">
    <property type="protein sequence ID" value="KAJ8679300.1"/>
    <property type="molecule type" value="Genomic_DNA"/>
</dbReference>
<proteinExistence type="predicted"/>
<dbReference type="Proteomes" id="UP001239111">
    <property type="component" value="Chromosome 2"/>
</dbReference>
<evidence type="ECO:0000313" key="1">
    <source>
        <dbReference type="EMBL" id="KAJ8679300.1"/>
    </source>
</evidence>